<proteinExistence type="predicted"/>
<reference evidence="2 3" key="1">
    <citation type="submission" date="2020-12" db="EMBL/GenBank/DDBJ databases">
        <title>Effect of drift, selection, and recombination on the evolution of hybrid genomes in Candida yeast pathogens.</title>
        <authorList>
            <person name="Mixao V."/>
            <person name="Ksiezopolska E."/>
            <person name="Saus E."/>
            <person name="Boekhout T."/>
            <person name="Gacser A."/>
            <person name="Gabaldon T."/>
        </authorList>
    </citation>
    <scope>NUCLEOTIDE SEQUENCE [LARGE SCALE GENOMIC DNA]</scope>
    <source>
        <strain evidence="2 3">BP57</strain>
    </source>
</reference>
<keyword evidence="3" id="KW-1185">Reference proteome</keyword>
<dbReference type="GeneID" id="93650071"/>
<dbReference type="EMBL" id="JAEOAQ010000001">
    <property type="protein sequence ID" value="KAG5422347.1"/>
    <property type="molecule type" value="Genomic_DNA"/>
</dbReference>
<feature type="chain" id="PRO_5034604552" evidence="1">
    <location>
        <begin position="17"/>
        <end position="129"/>
    </location>
</feature>
<accession>A0A8H8DE62</accession>
<keyword evidence="1" id="KW-0732">Signal</keyword>
<sequence>MKLSIIVLSLVALALAENLNRGPYNFNTEEEERDFDSMVSYLCRDSWPPEIRCHDPVLNEDFFFTPWRSRYESLYDKGLEFLESGGYSQAEIDEAVKKAKANRRTPLSLSSLKQVFSHGKQRTSVKRSK</sequence>
<comment type="caution">
    <text evidence="2">The sequence shown here is derived from an EMBL/GenBank/DDBJ whole genome shotgun (WGS) entry which is preliminary data.</text>
</comment>
<evidence type="ECO:0000313" key="3">
    <source>
        <dbReference type="Proteomes" id="UP000669133"/>
    </source>
</evidence>
<name>A0A8H8DE62_9ASCO</name>
<protein>
    <submittedName>
        <fullName evidence="2">Uncharacterized protein</fullName>
    </submittedName>
</protein>
<dbReference type="Proteomes" id="UP000669133">
    <property type="component" value="Unassembled WGS sequence"/>
</dbReference>
<dbReference type="AlphaFoldDB" id="A0A8H8DE62"/>
<organism evidence="2 3">
    <name type="scientific">Candida metapsilosis</name>
    <dbReference type="NCBI Taxonomy" id="273372"/>
    <lineage>
        <taxon>Eukaryota</taxon>
        <taxon>Fungi</taxon>
        <taxon>Dikarya</taxon>
        <taxon>Ascomycota</taxon>
        <taxon>Saccharomycotina</taxon>
        <taxon>Pichiomycetes</taxon>
        <taxon>Debaryomycetaceae</taxon>
        <taxon>Candida/Lodderomyces clade</taxon>
        <taxon>Candida</taxon>
    </lineage>
</organism>
<gene>
    <name evidence="2" type="ORF">I9W82_001442</name>
</gene>
<dbReference type="OrthoDB" id="10446403at2759"/>
<dbReference type="RefSeq" id="XP_067551463.1">
    <property type="nucleotide sequence ID" value="XM_067690188.1"/>
</dbReference>
<evidence type="ECO:0000313" key="2">
    <source>
        <dbReference type="EMBL" id="KAG5422347.1"/>
    </source>
</evidence>
<feature type="signal peptide" evidence="1">
    <location>
        <begin position="1"/>
        <end position="16"/>
    </location>
</feature>
<evidence type="ECO:0000256" key="1">
    <source>
        <dbReference type="SAM" id="SignalP"/>
    </source>
</evidence>